<dbReference type="Proteomes" id="UP000274661">
    <property type="component" value="Unassembled WGS sequence"/>
</dbReference>
<organism evidence="2 3">
    <name type="scientific">Sphingomonas ginkgonis</name>
    <dbReference type="NCBI Taxonomy" id="2315330"/>
    <lineage>
        <taxon>Bacteria</taxon>
        <taxon>Pseudomonadati</taxon>
        <taxon>Pseudomonadota</taxon>
        <taxon>Alphaproteobacteria</taxon>
        <taxon>Sphingomonadales</taxon>
        <taxon>Sphingomonadaceae</taxon>
        <taxon>Sphingomonas</taxon>
    </lineage>
</organism>
<feature type="domain" description="Glucuronosyltransferase GumK N-terminal" evidence="1">
    <location>
        <begin position="23"/>
        <end position="192"/>
    </location>
</feature>
<dbReference type="RefSeq" id="WP_126719958.1">
    <property type="nucleotide sequence ID" value="NZ_RWJF01000001.1"/>
</dbReference>
<dbReference type="OrthoDB" id="495599at2"/>
<reference evidence="2 3" key="1">
    <citation type="submission" date="2018-12" db="EMBL/GenBank/DDBJ databases">
        <title>Sphingomonas sp. HMF7854 Genome sequencing and assembly.</title>
        <authorList>
            <person name="Cha I."/>
            <person name="Kang H."/>
            <person name="Kim H."/>
            <person name="Kang J."/>
            <person name="Joh K."/>
        </authorList>
    </citation>
    <scope>NUCLEOTIDE SEQUENCE [LARGE SCALE GENOMIC DNA]</scope>
    <source>
        <strain evidence="2 3">HMF7854</strain>
    </source>
</reference>
<keyword evidence="2" id="KW-0808">Transferase</keyword>
<dbReference type="Gene3D" id="3.40.50.2000">
    <property type="entry name" value="Glycogen Phosphorylase B"/>
    <property type="match status" value="1"/>
</dbReference>
<keyword evidence="3" id="KW-1185">Reference proteome</keyword>
<dbReference type="Pfam" id="PF13692">
    <property type="entry name" value="Glyco_trans_1_4"/>
    <property type="match status" value="1"/>
</dbReference>
<proteinExistence type="predicted"/>
<evidence type="ECO:0000313" key="2">
    <source>
        <dbReference type="EMBL" id="RST32017.1"/>
    </source>
</evidence>
<sequence>MRETNAGAAATSLRSTPPPRLLIVTGQHFATQPRRVDLHFMADALVRRGVPVDFLSVRLSLLSKLARDDRWGFARTRRWNRWNRIGPLQEEYIWFRLVHAARTRSPMLNRWSAGIEQGAAIPPAVRARLTGYSDILVESGAALFLLPRLRRLAPQARIIYHAADRLETIGAHPRLGGILRDHAGDIDLVHVVAEALRSEVPHQQVVYLPHGLSKEAFAAVDAPSPFAGSRNAVCVGDMLFDADAVETMARAFPDWTFHLFGRKARTGSALPNVVAHGERPFDEIAGYIRHADIGLAPYLDERDADYISQSSMKMIQYSYMQLPIVAPAFAAAGRDHVCAYTPGNPESIVAAFERATRFDRARIDQDGILSWDEKVARLFPAAGR</sequence>
<dbReference type="Gene3D" id="3.40.50.11010">
    <property type="match status" value="1"/>
</dbReference>
<gene>
    <name evidence="2" type="ORF">HMF7854_15090</name>
</gene>
<comment type="caution">
    <text evidence="2">The sequence shown here is derived from an EMBL/GenBank/DDBJ whole genome shotgun (WGS) entry which is preliminary data.</text>
</comment>
<dbReference type="SUPFAM" id="SSF53756">
    <property type="entry name" value="UDP-Glycosyltransferase/glycogen phosphorylase"/>
    <property type="match status" value="1"/>
</dbReference>
<evidence type="ECO:0000259" key="1">
    <source>
        <dbReference type="Pfam" id="PF22059"/>
    </source>
</evidence>
<dbReference type="AlphaFoldDB" id="A0A429VDT1"/>
<protein>
    <submittedName>
        <fullName evidence="2">Glycosyltransferase</fullName>
    </submittedName>
</protein>
<dbReference type="GO" id="GO:0016740">
    <property type="term" value="F:transferase activity"/>
    <property type="evidence" value="ECO:0007669"/>
    <property type="project" value="UniProtKB-KW"/>
</dbReference>
<dbReference type="EMBL" id="RWJF01000001">
    <property type="protein sequence ID" value="RST32017.1"/>
    <property type="molecule type" value="Genomic_DNA"/>
</dbReference>
<accession>A0A429VDT1</accession>
<evidence type="ECO:0000313" key="3">
    <source>
        <dbReference type="Proteomes" id="UP000274661"/>
    </source>
</evidence>
<dbReference type="Pfam" id="PF22059">
    <property type="entry name" value="GumK_N"/>
    <property type="match status" value="1"/>
</dbReference>
<name>A0A429VDT1_9SPHN</name>
<dbReference type="InterPro" id="IPR054299">
    <property type="entry name" value="GumK_N"/>
</dbReference>